<feature type="region of interest" description="Disordered" evidence="1">
    <location>
        <begin position="104"/>
        <end position="140"/>
    </location>
</feature>
<sequence>MRKAYELRKIRREERPKKTERDEKMEIGNSNLIECELEEPAVKYLSVLKNKDRNSPRGRNGKERKREEVFNEELAGVIHEPKIRTQHIHELKLQSPWIRHGLAKSKRRPGIKTRVVRTEQRGEEDEADSKNRNAIKREKEEIERALVTAARVKAKDFSDFAKAEARWEPKVTASSERG</sequence>
<protein>
    <submittedName>
        <fullName evidence="2">Uncharacterized protein</fullName>
    </submittedName>
</protein>
<feature type="compositionally biased region" description="Basic and acidic residues" evidence="1">
    <location>
        <begin position="128"/>
        <end position="140"/>
    </location>
</feature>
<feature type="compositionally biased region" description="Basic residues" evidence="1">
    <location>
        <begin position="104"/>
        <end position="115"/>
    </location>
</feature>
<name>F4X6E0_ACREC</name>
<organism evidence="3">
    <name type="scientific">Acromyrmex echinatior</name>
    <name type="common">Panamanian leafcutter ant</name>
    <name type="synonym">Acromyrmex octospinosus echinatior</name>
    <dbReference type="NCBI Taxonomy" id="103372"/>
    <lineage>
        <taxon>Eukaryota</taxon>
        <taxon>Metazoa</taxon>
        <taxon>Ecdysozoa</taxon>
        <taxon>Arthropoda</taxon>
        <taxon>Hexapoda</taxon>
        <taxon>Insecta</taxon>
        <taxon>Pterygota</taxon>
        <taxon>Neoptera</taxon>
        <taxon>Endopterygota</taxon>
        <taxon>Hymenoptera</taxon>
        <taxon>Apocrita</taxon>
        <taxon>Aculeata</taxon>
        <taxon>Formicoidea</taxon>
        <taxon>Formicidae</taxon>
        <taxon>Myrmicinae</taxon>
        <taxon>Acromyrmex</taxon>
    </lineage>
</organism>
<accession>F4X6E0</accession>
<proteinExistence type="predicted"/>
<keyword evidence="3" id="KW-1185">Reference proteome</keyword>
<reference evidence="2" key="1">
    <citation type="submission" date="2011-02" db="EMBL/GenBank/DDBJ databases">
        <title>The genome of the leaf-cutting ant Acromyrmex echinatior suggests key adaptations to social evolution and fungus farming.</title>
        <authorList>
            <person name="Nygaard S."/>
            <person name="Zhang G."/>
        </authorList>
    </citation>
    <scope>NUCLEOTIDE SEQUENCE</scope>
</reference>
<evidence type="ECO:0000313" key="2">
    <source>
        <dbReference type="EMBL" id="EGI57980.1"/>
    </source>
</evidence>
<gene>
    <name evidence="2" type="ORF">G5I_13958</name>
</gene>
<evidence type="ECO:0000256" key="1">
    <source>
        <dbReference type="SAM" id="MobiDB-lite"/>
    </source>
</evidence>
<dbReference type="InParanoid" id="F4X6E0"/>
<dbReference type="EMBL" id="GL888812">
    <property type="protein sequence ID" value="EGI57980.1"/>
    <property type="molecule type" value="Genomic_DNA"/>
</dbReference>
<dbReference type="AlphaFoldDB" id="F4X6E0"/>
<feature type="region of interest" description="Disordered" evidence="1">
    <location>
        <begin position="1"/>
        <end position="23"/>
    </location>
</feature>
<dbReference type="Proteomes" id="UP000007755">
    <property type="component" value="Unassembled WGS sequence"/>
</dbReference>
<evidence type="ECO:0000313" key="3">
    <source>
        <dbReference type="Proteomes" id="UP000007755"/>
    </source>
</evidence>